<dbReference type="AlphaFoldDB" id="A0A7C4RPK6"/>
<evidence type="ECO:0000256" key="7">
    <source>
        <dbReference type="ARBA" id="ARBA00022833"/>
    </source>
</evidence>
<reference evidence="12" key="1">
    <citation type="journal article" date="2020" name="mSystems">
        <title>Genome- and Community-Level Interaction Insights into Carbon Utilization and Element Cycling Functions of Hydrothermarchaeota in Hydrothermal Sediment.</title>
        <authorList>
            <person name="Zhou Z."/>
            <person name="Liu Y."/>
            <person name="Xu W."/>
            <person name="Pan J."/>
            <person name="Luo Z.H."/>
            <person name="Li M."/>
        </authorList>
    </citation>
    <scope>NUCLEOTIDE SEQUENCE [LARGE SCALE GENOMIC DNA]</scope>
    <source>
        <strain evidence="12">SpSt-477</strain>
    </source>
</reference>
<dbReference type="Pfam" id="PF05951">
    <property type="entry name" value="Peptidase_M15_2"/>
    <property type="match status" value="1"/>
</dbReference>
<dbReference type="PANTHER" id="PTHR37425">
    <property type="match status" value="1"/>
</dbReference>
<dbReference type="InterPro" id="IPR009045">
    <property type="entry name" value="Zn_M74/Hedgehog-like"/>
</dbReference>
<keyword evidence="3" id="KW-0645">Protease</keyword>
<gene>
    <name evidence="12" type="ORF">ENS29_00875</name>
</gene>
<dbReference type="SUPFAM" id="SSF55166">
    <property type="entry name" value="Hedgehog/DD-peptidase"/>
    <property type="match status" value="1"/>
</dbReference>
<evidence type="ECO:0000256" key="11">
    <source>
        <dbReference type="ARBA" id="ARBA00093666"/>
    </source>
</evidence>
<comment type="pathway">
    <text evidence="2">Cell wall biogenesis; cell wall polysaccharide biosynthesis.</text>
</comment>
<evidence type="ECO:0000256" key="9">
    <source>
        <dbReference type="ARBA" id="ARBA00023316"/>
    </source>
</evidence>
<dbReference type="GO" id="GO:0046872">
    <property type="term" value="F:metal ion binding"/>
    <property type="evidence" value="ECO:0007669"/>
    <property type="project" value="UniProtKB-KW"/>
</dbReference>
<protein>
    <recommendedName>
        <fullName evidence="11">Murein endopeptidase K</fullName>
    </recommendedName>
</protein>
<dbReference type="Gene3D" id="3.30.1380.10">
    <property type="match status" value="1"/>
</dbReference>
<keyword evidence="6" id="KW-0378">Hydrolase</keyword>
<comment type="cofactor">
    <cofactor evidence="1">
        <name>Zn(2+)</name>
        <dbReference type="ChEBI" id="CHEBI:29105"/>
    </cofactor>
</comment>
<comment type="caution">
    <text evidence="12">The sequence shown here is derived from an EMBL/GenBank/DDBJ whole genome shotgun (WGS) entry which is preliminary data.</text>
</comment>
<dbReference type="GO" id="GO:0071555">
    <property type="term" value="P:cell wall organization"/>
    <property type="evidence" value="ECO:0007669"/>
    <property type="project" value="UniProtKB-KW"/>
</dbReference>
<accession>A0A7C4RPK6</accession>
<dbReference type="CDD" id="cd14844">
    <property type="entry name" value="Zn-DD-carboxypeptidase_like"/>
    <property type="match status" value="1"/>
</dbReference>
<evidence type="ECO:0000256" key="6">
    <source>
        <dbReference type="ARBA" id="ARBA00022801"/>
    </source>
</evidence>
<comment type="similarity">
    <text evidence="10">Belongs to the peptidase M15 family.</text>
</comment>
<keyword evidence="4" id="KW-0479">Metal-binding</keyword>
<dbReference type="PANTHER" id="PTHR37425:SF1">
    <property type="entry name" value="OUTER MEMBRANE PROTEIN"/>
    <property type="match status" value="1"/>
</dbReference>
<evidence type="ECO:0000256" key="4">
    <source>
        <dbReference type="ARBA" id="ARBA00022723"/>
    </source>
</evidence>
<keyword evidence="7" id="KW-0862">Zinc</keyword>
<dbReference type="GO" id="GO:0006508">
    <property type="term" value="P:proteolysis"/>
    <property type="evidence" value="ECO:0007669"/>
    <property type="project" value="UniProtKB-KW"/>
</dbReference>
<evidence type="ECO:0000256" key="3">
    <source>
        <dbReference type="ARBA" id="ARBA00022670"/>
    </source>
</evidence>
<dbReference type="EMBL" id="DSUH01000021">
    <property type="protein sequence ID" value="HGU31391.1"/>
    <property type="molecule type" value="Genomic_DNA"/>
</dbReference>
<dbReference type="GO" id="GO:0008237">
    <property type="term" value="F:metallopeptidase activity"/>
    <property type="evidence" value="ECO:0007669"/>
    <property type="project" value="UniProtKB-KW"/>
</dbReference>
<name>A0A7C4RPK6_9BACT</name>
<organism evidence="12">
    <name type="scientific">Desulfatirhabdium butyrativorans</name>
    <dbReference type="NCBI Taxonomy" id="340467"/>
    <lineage>
        <taxon>Bacteria</taxon>
        <taxon>Pseudomonadati</taxon>
        <taxon>Thermodesulfobacteriota</taxon>
        <taxon>Desulfobacteria</taxon>
        <taxon>Desulfobacterales</taxon>
        <taxon>Desulfatirhabdiaceae</taxon>
        <taxon>Desulfatirhabdium</taxon>
    </lineage>
</organism>
<proteinExistence type="inferred from homology"/>
<evidence type="ECO:0000313" key="12">
    <source>
        <dbReference type="EMBL" id="HGU31391.1"/>
    </source>
</evidence>
<evidence type="ECO:0000256" key="2">
    <source>
        <dbReference type="ARBA" id="ARBA00004776"/>
    </source>
</evidence>
<evidence type="ECO:0000256" key="10">
    <source>
        <dbReference type="ARBA" id="ARBA00093448"/>
    </source>
</evidence>
<keyword evidence="9" id="KW-0961">Cell wall biogenesis/degradation</keyword>
<sequence length="207" mass="23176">MLHGISKEMKEIRIDRRSFLKWSTFLALFGLVGESAEAAVKKAARIKKAQTSAKTAAKAAKVVSRDLHFFNPHTGEKVDVTYFTKGRYLPSAMRDINYIFRDHRTGTVKPIDTKLLDSLYALSKRLEMKGPFHIISGYRTPQTNAMLRRESSQVAQKSYHIKGQAADIRVPDRSLSIVHQAAVSLHAGGVGYYPSDGFVHIDTGEIR</sequence>
<keyword evidence="5" id="KW-0732">Signal</keyword>
<evidence type="ECO:0000256" key="8">
    <source>
        <dbReference type="ARBA" id="ARBA00023049"/>
    </source>
</evidence>
<dbReference type="InterPro" id="IPR010275">
    <property type="entry name" value="MepK"/>
</dbReference>
<evidence type="ECO:0000256" key="1">
    <source>
        <dbReference type="ARBA" id="ARBA00001947"/>
    </source>
</evidence>
<keyword evidence="8" id="KW-0482">Metalloprotease</keyword>
<evidence type="ECO:0000256" key="5">
    <source>
        <dbReference type="ARBA" id="ARBA00022729"/>
    </source>
</evidence>